<dbReference type="GO" id="GO:0003735">
    <property type="term" value="F:structural constituent of ribosome"/>
    <property type="evidence" value="ECO:0007669"/>
    <property type="project" value="InterPro"/>
</dbReference>
<dbReference type="PANTHER" id="PTHR21141:SF38">
    <property type="entry name" value="OS08G0250300 PROTEIN"/>
    <property type="match status" value="1"/>
</dbReference>
<dbReference type="InterPro" id="IPR038716">
    <property type="entry name" value="P1/P2_N_sf"/>
</dbReference>
<protein>
    <submittedName>
        <fullName evidence="7">60S acidic ribosomal protein</fullName>
    </submittedName>
</protein>
<dbReference type="EMBL" id="AP003808">
    <property type="protein sequence ID" value="BAC83094.1"/>
    <property type="molecule type" value="Genomic_DNA"/>
</dbReference>
<feature type="compositionally biased region" description="Acidic residues" evidence="6">
    <location>
        <begin position="155"/>
        <end position="167"/>
    </location>
</feature>
<evidence type="ECO:0000313" key="8">
    <source>
        <dbReference type="Proteomes" id="UP000000763"/>
    </source>
</evidence>
<keyword evidence="5" id="KW-0687">Ribonucleoprotein</keyword>
<name>Q6ZL73_ORYSJ</name>
<comment type="function">
    <text evidence="1">Plays an important role in the elongation step of protein synthesis.</text>
</comment>
<evidence type="ECO:0000256" key="5">
    <source>
        <dbReference type="ARBA" id="ARBA00023274"/>
    </source>
</evidence>
<gene>
    <name evidence="7" type="primary">OJ1115_C05.31</name>
</gene>
<reference evidence="8" key="1">
    <citation type="journal article" date="2005" name="Nature">
        <title>The map-based sequence of the rice genome.</title>
        <authorList>
            <consortium name="International rice genome sequencing project (IRGSP)"/>
            <person name="Matsumoto T."/>
            <person name="Wu J."/>
            <person name="Kanamori H."/>
            <person name="Katayose Y."/>
            <person name="Fujisawa M."/>
            <person name="Namiki N."/>
            <person name="Mizuno H."/>
            <person name="Yamamoto K."/>
            <person name="Antonio B.A."/>
            <person name="Baba T."/>
            <person name="Sakata K."/>
            <person name="Nagamura Y."/>
            <person name="Aoki H."/>
            <person name="Arikawa K."/>
            <person name="Arita K."/>
            <person name="Bito T."/>
            <person name="Chiden Y."/>
            <person name="Fujitsuka N."/>
            <person name="Fukunaka R."/>
            <person name="Hamada M."/>
            <person name="Harada C."/>
            <person name="Hayashi A."/>
            <person name="Hijishita S."/>
            <person name="Honda M."/>
            <person name="Hosokawa S."/>
            <person name="Ichikawa Y."/>
            <person name="Idonuma A."/>
            <person name="Iijima M."/>
            <person name="Ikeda M."/>
            <person name="Ikeno M."/>
            <person name="Ito K."/>
            <person name="Ito S."/>
            <person name="Ito T."/>
            <person name="Ito Y."/>
            <person name="Ito Y."/>
            <person name="Iwabuchi A."/>
            <person name="Kamiya K."/>
            <person name="Karasawa W."/>
            <person name="Kurita K."/>
            <person name="Katagiri S."/>
            <person name="Kikuta A."/>
            <person name="Kobayashi H."/>
            <person name="Kobayashi N."/>
            <person name="Machita K."/>
            <person name="Maehara T."/>
            <person name="Masukawa M."/>
            <person name="Mizubayashi T."/>
            <person name="Mukai Y."/>
            <person name="Nagasaki H."/>
            <person name="Nagata Y."/>
            <person name="Naito S."/>
            <person name="Nakashima M."/>
            <person name="Nakama Y."/>
            <person name="Nakamichi Y."/>
            <person name="Nakamura M."/>
            <person name="Meguro A."/>
            <person name="Negishi M."/>
            <person name="Ohta I."/>
            <person name="Ohta T."/>
            <person name="Okamoto M."/>
            <person name="Ono N."/>
            <person name="Saji S."/>
            <person name="Sakaguchi M."/>
            <person name="Sakai K."/>
            <person name="Shibata M."/>
            <person name="Shimokawa T."/>
            <person name="Song J."/>
            <person name="Takazaki Y."/>
            <person name="Terasawa K."/>
            <person name="Tsugane M."/>
            <person name="Tsuji K."/>
            <person name="Ueda S."/>
            <person name="Waki K."/>
            <person name="Yamagata H."/>
            <person name="Yamamoto M."/>
            <person name="Yamamoto S."/>
            <person name="Yamane H."/>
            <person name="Yoshiki S."/>
            <person name="Yoshihara R."/>
            <person name="Yukawa K."/>
            <person name="Zhong H."/>
            <person name="Yano M."/>
            <person name="Yuan Q."/>
            <person name="Ouyang S."/>
            <person name="Liu J."/>
            <person name="Jones K.M."/>
            <person name="Gansberger K."/>
            <person name="Moffat K."/>
            <person name="Hill J."/>
            <person name="Bera J."/>
            <person name="Fadrosh D."/>
            <person name="Jin S."/>
            <person name="Johri S."/>
            <person name="Kim M."/>
            <person name="Overton L."/>
            <person name="Reardon M."/>
            <person name="Tsitrin T."/>
            <person name="Vuong H."/>
            <person name="Weaver B."/>
            <person name="Ciecko A."/>
            <person name="Tallon L."/>
            <person name="Jackson J."/>
            <person name="Pai G."/>
            <person name="Aken S.V."/>
            <person name="Utterback T."/>
            <person name="Reidmuller S."/>
            <person name="Feldblyum T."/>
            <person name="Hsiao J."/>
            <person name="Zismann V."/>
            <person name="Iobst S."/>
            <person name="de Vazeille A.R."/>
            <person name="Buell C.R."/>
            <person name="Ying K."/>
            <person name="Li Y."/>
            <person name="Lu T."/>
            <person name="Huang Y."/>
            <person name="Zhao Q."/>
            <person name="Feng Q."/>
            <person name="Zhang L."/>
            <person name="Zhu J."/>
            <person name="Weng Q."/>
            <person name="Mu J."/>
            <person name="Lu Y."/>
            <person name="Fan D."/>
            <person name="Liu Y."/>
            <person name="Guan J."/>
            <person name="Zhang Y."/>
            <person name="Yu S."/>
            <person name="Liu X."/>
            <person name="Zhang Y."/>
            <person name="Hong G."/>
            <person name="Han B."/>
            <person name="Choisne N."/>
            <person name="Demange N."/>
            <person name="Orjeda G."/>
            <person name="Samain S."/>
            <person name="Cattolico L."/>
            <person name="Pelletier E."/>
            <person name="Couloux A."/>
            <person name="Segurens B."/>
            <person name="Wincker P."/>
            <person name="D'Hont A."/>
            <person name="Scarpelli C."/>
            <person name="Weissenbach J."/>
            <person name="Salanoubat M."/>
            <person name="Quetier F."/>
            <person name="Yu Y."/>
            <person name="Kim H.R."/>
            <person name="Rambo T."/>
            <person name="Currie J."/>
            <person name="Collura K."/>
            <person name="Luo M."/>
            <person name="Yang T."/>
            <person name="Ammiraju J.S.S."/>
            <person name="Engler F."/>
            <person name="Soderlund C."/>
            <person name="Wing R.A."/>
            <person name="Palmer L.E."/>
            <person name="de la Bastide M."/>
            <person name="Spiegel L."/>
            <person name="Nascimento L."/>
            <person name="Zutavern T."/>
            <person name="O'Shaughnessy A."/>
            <person name="Dike S."/>
            <person name="Dedhia N."/>
            <person name="Preston R."/>
            <person name="Balija V."/>
            <person name="McCombie W.R."/>
            <person name="Chow T."/>
            <person name="Chen H."/>
            <person name="Chung M."/>
            <person name="Chen C."/>
            <person name="Shaw J."/>
            <person name="Wu H."/>
            <person name="Hsiao K."/>
            <person name="Chao Y."/>
            <person name="Chu M."/>
            <person name="Cheng C."/>
            <person name="Hour A."/>
            <person name="Lee P."/>
            <person name="Lin S."/>
            <person name="Lin Y."/>
            <person name="Liou J."/>
            <person name="Liu S."/>
            <person name="Hsing Y."/>
            <person name="Raghuvanshi S."/>
            <person name="Mohanty A."/>
            <person name="Bharti A.K."/>
            <person name="Gaur A."/>
            <person name="Gupta V."/>
            <person name="Kumar D."/>
            <person name="Ravi V."/>
            <person name="Vij S."/>
            <person name="Kapur A."/>
            <person name="Khurana P."/>
            <person name="Khurana P."/>
            <person name="Khurana J.P."/>
            <person name="Tyagi A.K."/>
            <person name="Gaikwad K."/>
            <person name="Singh A."/>
            <person name="Dalal V."/>
            <person name="Srivastava S."/>
            <person name="Dixit A."/>
            <person name="Pal A.K."/>
            <person name="Ghazi I.A."/>
            <person name="Yadav M."/>
            <person name="Pandit A."/>
            <person name="Bhargava A."/>
            <person name="Sureshbabu K."/>
            <person name="Batra K."/>
            <person name="Sharma T.R."/>
            <person name="Mohapatra T."/>
            <person name="Singh N.K."/>
            <person name="Messing J."/>
            <person name="Nelson A.B."/>
            <person name="Fuks G."/>
            <person name="Kavchok S."/>
            <person name="Keizer G."/>
            <person name="Linton E."/>
            <person name="Llaca V."/>
            <person name="Song R."/>
            <person name="Tanyolac B."/>
            <person name="Young S."/>
            <person name="Ho-Il K."/>
            <person name="Hahn J.H."/>
            <person name="Sangsakoo G."/>
            <person name="Vanavichit A."/>
            <person name="de Mattos Luiz.A.T."/>
            <person name="Zimmer P.D."/>
            <person name="Malone G."/>
            <person name="Dellagostin O."/>
            <person name="de Oliveira A.C."/>
            <person name="Bevan M."/>
            <person name="Bancroft I."/>
            <person name="Minx P."/>
            <person name="Cordum H."/>
            <person name="Wilson R."/>
            <person name="Cheng Z."/>
            <person name="Jin W."/>
            <person name="Jiang J."/>
            <person name="Leong S.A."/>
            <person name="Iwama H."/>
            <person name="Gojobori T."/>
            <person name="Itoh T."/>
            <person name="Niimura Y."/>
            <person name="Fujii Y."/>
            <person name="Habara T."/>
            <person name="Sakai H."/>
            <person name="Sato Y."/>
            <person name="Wilson G."/>
            <person name="Kumar K."/>
            <person name="McCouch S."/>
            <person name="Juretic N."/>
            <person name="Hoen D."/>
            <person name="Wright S."/>
            <person name="Bruskiewich R."/>
            <person name="Bureau T."/>
            <person name="Miyao A."/>
            <person name="Hirochika H."/>
            <person name="Nishikawa T."/>
            <person name="Kadowaki K."/>
            <person name="Sugiura M."/>
            <person name="Burr B."/>
            <person name="Sasaki T."/>
        </authorList>
    </citation>
    <scope>NUCLEOTIDE SEQUENCE [LARGE SCALE GENOMIC DNA]</scope>
    <source>
        <strain evidence="8">cv. Nipponbare</strain>
    </source>
</reference>
<evidence type="ECO:0000313" key="7">
    <source>
        <dbReference type="EMBL" id="BAC83094.1"/>
    </source>
</evidence>
<evidence type="ECO:0000256" key="2">
    <source>
        <dbReference type="ARBA" id="ARBA00005436"/>
    </source>
</evidence>
<dbReference type="GO" id="GO:0022625">
    <property type="term" value="C:cytosolic large ribosomal subunit"/>
    <property type="evidence" value="ECO:0007669"/>
    <property type="project" value="InterPro"/>
</dbReference>
<proteinExistence type="inferred from homology"/>
<dbReference type="Gene3D" id="1.10.10.1410">
    <property type="match status" value="1"/>
</dbReference>
<evidence type="ECO:0000256" key="3">
    <source>
        <dbReference type="ARBA" id="ARBA00011266"/>
    </source>
</evidence>
<keyword evidence="4 7" id="KW-0689">Ribosomal protein</keyword>
<dbReference type="InterPro" id="IPR044076">
    <property type="entry name" value="Ribosomal_P2"/>
</dbReference>
<dbReference type="FunFam" id="1.10.10.1410:FF:000002">
    <property type="entry name" value="60S acidic ribosomal protein P2"/>
    <property type="match status" value="1"/>
</dbReference>
<evidence type="ECO:0000256" key="4">
    <source>
        <dbReference type="ARBA" id="ARBA00022980"/>
    </source>
</evidence>
<feature type="region of interest" description="Disordered" evidence="6">
    <location>
        <begin position="133"/>
        <end position="167"/>
    </location>
</feature>
<dbReference type="Proteomes" id="UP000000763">
    <property type="component" value="Chromosome 7"/>
</dbReference>
<organism evidence="7 8">
    <name type="scientific">Oryza sativa subsp. japonica</name>
    <name type="common">Rice</name>
    <dbReference type="NCBI Taxonomy" id="39947"/>
    <lineage>
        <taxon>Eukaryota</taxon>
        <taxon>Viridiplantae</taxon>
        <taxon>Streptophyta</taxon>
        <taxon>Embryophyta</taxon>
        <taxon>Tracheophyta</taxon>
        <taxon>Spermatophyta</taxon>
        <taxon>Magnoliopsida</taxon>
        <taxon>Liliopsida</taxon>
        <taxon>Poales</taxon>
        <taxon>Poaceae</taxon>
        <taxon>BOP clade</taxon>
        <taxon>Oryzoideae</taxon>
        <taxon>Oryzeae</taxon>
        <taxon>Oryzinae</taxon>
        <taxon>Oryza</taxon>
        <taxon>Oryza sativa</taxon>
    </lineage>
</organism>
<accession>Q6ZL73</accession>
<evidence type="ECO:0000256" key="6">
    <source>
        <dbReference type="SAM" id="MobiDB-lite"/>
    </source>
</evidence>
<dbReference type="CDD" id="cd05833">
    <property type="entry name" value="Ribosomal_P2"/>
    <property type="match status" value="1"/>
</dbReference>
<comment type="subunit">
    <text evidence="3">P1 and P2 exist as dimers at the large ribosomal subunit.</text>
</comment>
<dbReference type="AlphaFoldDB" id="Q6ZL73"/>
<dbReference type="InterPro" id="IPR027534">
    <property type="entry name" value="Ribosomal_P1/P2"/>
</dbReference>
<feature type="region of interest" description="Disordered" evidence="6">
    <location>
        <begin position="1"/>
        <end position="49"/>
    </location>
</feature>
<sequence length="167" mass="17831">MGPLRPRLRSRRDRHGVVRRRLPRRLAAGQPPDPERERGAGGAVEEGERLASIQRRQTMRFVAAYLMATIGGNASPTKDDVRAILGAVGADIDEDKLGYLFDQVAGKDLAEILAAGSEMLAFGAAPAAAAATAGGAAAAGEKEEEEKVEEKEKEGEDDIVFSLFDDE</sequence>
<feature type="compositionally biased region" description="Basic residues" evidence="6">
    <location>
        <begin position="1"/>
        <end position="24"/>
    </location>
</feature>
<dbReference type="GO" id="GO:0044877">
    <property type="term" value="F:protein-containing complex binding"/>
    <property type="evidence" value="ECO:0007669"/>
    <property type="project" value="UniProtKB-ARBA"/>
</dbReference>
<dbReference type="GO" id="GO:0002182">
    <property type="term" value="P:cytoplasmic translational elongation"/>
    <property type="evidence" value="ECO:0007669"/>
    <property type="project" value="InterPro"/>
</dbReference>
<dbReference type="Pfam" id="PF00428">
    <property type="entry name" value="Ribosomal_60s"/>
    <property type="match status" value="1"/>
</dbReference>
<dbReference type="PANTHER" id="PTHR21141">
    <property type="entry name" value="60S ACIDIC RIBOSOMAL PROTEIN FAMILY MEMBER"/>
    <property type="match status" value="1"/>
</dbReference>
<reference evidence="8" key="2">
    <citation type="journal article" date="2008" name="Nucleic Acids Res.">
        <title>The rice annotation project database (RAP-DB): 2008 update.</title>
        <authorList>
            <consortium name="The rice annotation project (RAP)"/>
        </authorList>
    </citation>
    <scope>GENOME REANNOTATION</scope>
    <source>
        <strain evidence="8">cv. Nipponbare</strain>
    </source>
</reference>
<dbReference type="HAMAP" id="MF_01478">
    <property type="entry name" value="Ribosomal_L12_arch"/>
    <property type="match status" value="1"/>
</dbReference>
<evidence type="ECO:0000256" key="1">
    <source>
        <dbReference type="ARBA" id="ARBA00003362"/>
    </source>
</evidence>
<comment type="similarity">
    <text evidence="2">Belongs to the eukaryotic ribosomal protein P1/P2 family.</text>
</comment>